<gene>
    <name evidence="6" type="primary">comR_1</name>
    <name evidence="6" type="ORF">FF011L_02590</name>
</gene>
<sequence>MSAENKKSRPIGRPREFDRDQTLLAIVEVFWRLGYHQTSFRELEEATGEGRQSLVNAFGDKAAIFEKALQCYIDQRVGEVIQILRDDGEPQRRIARVWKRWEADAKADDHRGCLLINTGGEIGPKNATIANIMAKSTQRVVNEFAKAYQQAMDAGRIATSPCALTLARLTVAAGDGAILHARVSGNATAVRQSQAALSELIFGQ</sequence>
<dbReference type="Gene3D" id="1.10.357.10">
    <property type="entry name" value="Tetracycline Repressor, domain 2"/>
    <property type="match status" value="1"/>
</dbReference>
<evidence type="ECO:0000256" key="2">
    <source>
        <dbReference type="ARBA" id="ARBA00023125"/>
    </source>
</evidence>
<dbReference type="Gene3D" id="1.10.10.60">
    <property type="entry name" value="Homeodomain-like"/>
    <property type="match status" value="1"/>
</dbReference>
<keyword evidence="1" id="KW-0805">Transcription regulation</keyword>
<keyword evidence="7" id="KW-1185">Reference proteome</keyword>
<dbReference type="AlphaFoldDB" id="A0A517M9H2"/>
<dbReference type="PANTHER" id="PTHR47506">
    <property type="entry name" value="TRANSCRIPTIONAL REGULATORY PROTEIN"/>
    <property type="match status" value="1"/>
</dbReference>
<dbReference type="GO" id="GO:0003677">
    <property type="term" value="F:DNA binding"/>
    <property type="evidence" value="ECO:0007669"/>
    <property type="project" value="UniProtKB-KW"/>
</dbReference>
<name>A0A517M9H2_9BACT</name>
<dbReference type="InterPro" id="IPR009057">
    <property type="entry name" value="Homeodomain-like_sf"/>
</dbReference>
<keyword evidence="2" id="KW-0238">DNA-binding</keyword>
<dbReference type="Pfam" id="PF00440">
    <property type="entry name" value="TetR_N"/>
    <property type="match status" value="1"/>
</dbReference>
<dbReference type="Pfam" id="PF16925">
    <property type="entry name" value="TetR_C_13"/>
    <property type="match status" value="1"/>
</dbReference>
<dbReference type="EMBL" id="CP036262">
    <property type="protein sequence ID" value="QDS91529.1"/>
    <property type="molecule type" value="Genomic_DNA"/>
</dbReference>
<evidence type="ECO:0000259" key="5">
    <source>
        <dbReference type="Pfam" id="PF16925"/>
    </source>
</evidence>
<proteinExistence type="predicted"/>
<accession>A0A517M9H2</accession>
<feature type="domain" description="HTH tetR-type" evidence="4">
    <location>
        <begin position="25"/>
        <end position="67"/>
    </location>
</feature>
<evidence type="ECO:0000259" key="4">
    <source>
        <dbReference type="Pfam" id="PF00440"/>
    </source>
</evidence>
<dbReference type="InterPro" id="IPR011075">
    <property type="entry name" value="TetR_C"/>
</dbReference>
<evidence type="ECO:0000313" key="7">
    <source>
        <dbReference type="Proteomes" id="UP000320672"/>
    </source>
</evidence>
<dbReference type="OrthoDB" id="113732at2"/>
<protein>
    <submittedName>
        <fullName evidence="6">HTH-type transcriptional repressor ComR</fullName>
    </submittedName>
</protein>
<evidence type="ECO:0000256" key="3">
    <source>
        <dbReference type="ARBA" id="ARBA00023163"/>
    </source>
</evidence>
<feature type="domain" description="Tetracyclin repressor-like C-terminal" evidence="5">
    <location>
        <begin position="92"/>
        <end position="196"/>
    </location>
</feature>
<dbReference type="InterPro" id="IPR036271">
    <property type="entry name" value="Tet_transcr_reg_TetR-rel_C_sf"/>
</dbReference>
<reference evidence="6 7" key="1">
    <citation type="submission" date="2019-02" db="EMBL/GenBank/DDBJ databases">
        <title>Deep-cultivation of Planctomycetes and their phenomic and genomic characterization uncovers novel biology.</title>
        <authorList>
            <person name="Wiegand S."/>
            <person name="Jogler M."/>
            <person name="Boedeker C."/>
            <person name="Pinto D."/>
            <person name="Vollmers J."/>
            <person name="Rivas-Marin E."/>
            <person name="Kohn T."/>
            <person name="Peeters S.H."/>
            <person name="Heuer A."/>
            <person name="Rast P."/>
            <person name="Oberbeckmann S."/>
            <person name="Bunk B."/>
            <person name="Jeske O."/>
            <person name="Meyerdierks A."/>
            <person name="Storesund J.E."/>
            <person name="Kallscheuer N."/>
            <person name="Luecker S."/>
            <person name="Lage O.M."/>
            <person name="Pohl T."/>
            <person name="Merkel B.J."/>
            <person name="Hornburger P."/>
            <person name="Mueller R.-W."/>
            <person name="Bruemmer F."/>
            <person name="Labrenz M."/>
            <person name="Spormann A.M."/>
            <person name="Op den Camp H."/>
            <person name="Overmann J."/>
            <person name="Amann R."/>
            <person name="Jetten M.S.M."/>
            <person name="Mascher T."/>
            <person name="Medema M.H."/>
            <person name="Devos D.P."/>
            <person name="Kaster A.-K."/>
            <person name="Ovreas L."/>
            <person name="Rohde M."/>
            <person name="Galperin M.Y."/>
            <person name="Jogler C."/>
        </authorList>
    </citation>
    <scope>NUCLEOTIDE SEQUENCE [LARGE SCALE GENOMIC DNA]</scope>
    <source>
        <strain evidence="6 7">FF011L</strain>
    </source>
</reference>
<dbReference type="SUPFAM" id="SSF48498">
    <property type="entry name" value="Tetracyclin repressor-like, C-terminal domain"/>
    <property type="match status" value="1"/>
</dbReference>
<evidence type="ECO:0000313" key="6">
    <source>
        <dbReference type="EMBL" id="QDS91529.1"/>
    </source>
</evidence>
<dbReference type="PANTHER" id="PTHR47506:SF1">
    <property type="entry name" value="HTH-TYPE TRANSCRIPTIONAL REGULATOR YJDC"/>
    <property type="match status" value="1"/>
</dbReference>
<keyword evidence="3" id="KW-0804">Transcription</keyword>
<dbReference type="KEGG" id="rml:FF011L_02590"/>
<evidence type="ECO:0000256" key="1">
    <source>
        <dbReference type="ARBA" id="ARBA00023015"/>
    </source>
</evidence>
<dbReference type="InterPro" id="IPR001647">
    <property type="entry name" value="HTH_TetR"/>
</dbReference>
<organism evidence="6 7">
    <name type="scientific">Roseimaritima multifibrata</name>
    <dbReference type="NCBI Taxonomy" id="1930274"/>
    <lineage>
        <taxon>Bacteria</taxon>
        <taxon>Pseudomonadati</taxon>
        <taxon>Planctomycetota</taxon>
        <taxon>Planctomycetia</taxon>
        <taxon>Pirellulales</taxon>
        <taxon>Pirellulaceae</taxon>
        <taxon>Roseimaritima</taxon>
    </lineage>
</organism>
<dbReference type="SUPFAM" id="SSF46689">
    <property type="entry name" value="Homeodomain-like"/>
    <property type="match status" value="1"/>
</dbReference>
<dbReference type="RefSeq" id="WP_145349579.1">
    <property type="nucleotide sequence ID" value="NZ_CP036262.1"/>
</dbReference>
<dbReference type="Proteomes" id="UP000320672">
    <property type="component" value="Chromosome"/>
</dbReference>